<dbReference type="GO" id="GO:0030089">
    <property type="term" value="C:phycobilisome"/>
    <property type="evidence" value="ECO:0007669"/>
    <property type="project" value="UniProtKB-KW"/>
</dbReference>
<evidence type="ECO:0000256" key="5">
    <source>
        <dbReference type="SAM" id="SignalP"/>
    </source>
</evidence>
<dbReference type="PANTHER" id="PTHR12697">
    <property type="entry name" value="PBS LYASE HEAT-LIKE PROTEIN"/>
    <property type="match status" value="1"/>
</dbReference>
<reference evidence="6 7" key="1">
    <citation type="submission" date="2011-09" db="EMBL/GenBank/DDBJ databases">
        <title>The draft genome of Fischerella sp. JSC-11.</title>
        <authorList>
            <consortium name="US DOE Joint Genome Institute (JGI-PGF)"/>
            <person name="Lucas S."/>
            <person name="Han J."/>
            <person name="Lapidus A."/>
            <person name="Cheng J.-F."/>
            <person name="Goodwin L."/>
            <person name="Pitluck S."/>
            <person name="Peters L."/>
            <person name="Land M.L."/>
            <person name="Hauser L."/>
            <person name="Sarkisova S."/>
            <person name="Bryant D.A."/>
            <person name="Brown I."/>
            <person name="Woyke T.J."/>
        </authorList>
    </citation>
    <scope>NUCLEOTIDE SEQUENCE [LARGE SCALE GENOMIC DNA]</scope>
    <source>
        <strain evidence="6 7">JSC-11</strain>
    </source>
</reference>
<dbReference type="PATRIC" id="fig|741277.3.peg.1086"/>
<comment type="similarity">
    <text evidence="1">Belongs to the CpcE/RpcE/PecE family.</text>
</comment>
<sequence length="293" mass="30651">MIKSLHSKFPIRVRWNAMISQATVGLLCLSSPLLITSASWAQQANGQDIRVTVPLKGNSQPSANLGAAAVPVLIQVLQGKQAPAGFDASSAIPILIQGLQGNNPQIRSDAAAAVPGILQALQNQNPQLQQQVQQLGQPNVQPQVQPQAQVNAQPKVQSNAGRCFVSNPTSVLPALIGGLQDKDELVRFFAGATLGCLGDQAKGAAPALLTSLTDPSQAVRLVAAFALDKIGIGIQQAAKNLSAGQLNQLVSSFSSSLGFLADPLIKLPQNAVNSLFNPLQTSQPVQQPVQQPR</sequence>
<keyword evidence="3" id="KW-0605">Phycobilisome</keyword>
<proteinExistence type="inferred from homology"/>
<evidence type="ECO:0000313" key="7">
    <source>
        <dbReference type="Proteomes" id="UP000004344"/>
    </source>
</evidence>
<dbReference type="AlphaFoldDB" id="G6FPX9"/>
<dbReference type="GO" id="GO:0016829">
    <property type="term" value="F:lyase activity"/>
    <property type="evidence" value="ECO:0007669"/>
    <property type="project" value="UniProtKB-KW"/>
</dbReference>
<feature type="signal peptide" evidence="5">
    <location>
        <begin position="1"/>
        <end position="41"/>
    </location>
</feature>
<comment type="caution">
    <text evidence="6">The sequence shown here is derived from an EMBL/GenBank/DDBJ whole genome shotgun (WGS) entry which is preliminary data.</text>
</comment>
<evidence type="ECO:0000256" key="2">
    <source>
        <dbReference type="ARBA" id="ARBA00022549"/>
    </source>
</evidence>
<dbReference type="Gene3D" id="1.25.10.10">
    <property type="entry name" value="Leucine-rich Repeat Variant"/>
    <property type="match status" value="1"/>
</dbReference>
<keyword evidence="7" id="KW-1185">Reference proteome</keyword>
<dbReference type="PANTHER" id="PTHR12697:SF5">
    <property type="entry name" value="DEOXYHYPUSINE HYDROXYLASE"/>
    <property type="match status" value="1"/>
</dbReference>
<keyword evidence="4" id="KW-0456">Lyase</keyword>
<dbReference type="Pfam" id="PF13646">
    <property type="entry name" value="HEAT_2"/>
    <property type="match status" value="1"/>
</dbReference>
<name>G6FPX9_9CYAN</name>
<dbReference type="SUPFAM" id="SSF48371">
    <property type="entry name" value="ARM repeat"/>
    <property type="match status" value="1"/>
</dbReference>
<dbReference type="Proteomes" id="UP000004344">
    <property type="component" value="Unassembled WGS sequence"/>
</dbReference>
<dbReference type="GeneID" id="35798000"/>
<gene>
    <name evidence="6" type="ORF">FJSC11DRAFT_0926</name>
</gene>
<keyword evidence="5" id="KW-0732">Signal</keyword>
<keyword evidence="2" id="KW-0042">Antenna complex</keyword>
<dbReference type="InterPro" id="IPR011989">
    <property type="entry name" value="ARM-like"/>
</dbReference>
<dbReference type="GO" id="GO:0016491">
    <property type="term" value="F:oxidoreductase activity"/>
    <property type="evidence" value="ECO:0007669"/>
    <property type="project" value="TreeGrafter"/>
</dbReference>
<evidence type="ECO:0000256" key="3">
    <source>
        <dbReference type="ARBA" id="ARBA00022738"/>
    </source>
</evidence>
<organism evidence="6 7">
    <name type="scientific">Fischerella thermalis JSC-11</name>
    <dbReference type="NCBI Taxonomy" id="741277"/>
    <lineage>
        <taxon>Bacteria</taxon>
        <taxon>Bacillati</taxon>
        <taxon>Cyanobacteriota</taxon>
        <taxon>Cyanophyceae</taxon>
        <taxon>Nostocales</taxon>
        <taxon>Hapalosiphonaceae</taxon>
        <taxon>Fischerella</taxon>
    </lineage>
</organism>
<evidence type="ECO:0000313" key="6">
    <source>
        <dbReference type="EMBL" id="EHC17864.1"/>
    </source>
</evidence>
<dbReference type="RefSeq" id="WP_009455206.1">
    <property type="nucleotide sequence ID" value="NZ_AGIZ01000003.1"/>
</dbReference>
<protein>
    <submittedName>
        <fullName evidence="6">HEAT domain containing protein</fullName>
    </submittedName>
</protein>
<accession>G6FPX9</accession>
<dbReference type="EMBL" id="AGIZ01000003">
    <property type="protein sequence ID" value="EHC17864.1"/>
    <property type="molecule type" value="Genomic_DNA"/>
</dbReference>
<dbReference type="InterPro" id="IPR016024">
    <property type="entry name" value="ARM-type_fold"/>
</dbReference>
<evidence type="ECO:0000256" key="4">
    <source>
        <dbReference type="ARBA" id="ARBA00023239"/>
    </source>
</evidence>
<evidence type="ECO:0000256" key="1">
    <source>
        <dbReference type="ARBA" id="ARBA00009299"/>
    </source>
</evidence>
<feature type="chain" id="PRO_5003488963" evidence="5">
    <location>
        <begin position="42"/>
        <end position="293"/>
    </location>
</feature>